<proteinExistence type="predicted"/>
<protein>
    <recommendedName>
        <fullName evidence="3">Aminoglycoside phosphotransferase domain-containing protein</fullName>
    </recommendedName>
</protein>
<dbReference type="InterPro" id="IPR011009">
    <property type="entry name" value="Kinase-like_dom_sf"/>
</dbReference>
<reference evidence="1 2" key="1">
    <citation type="journal article" date="2015" name="BMC Genomics">
        <title>The genome of the truffle-parasite Tolypocladium ophioglossoides and the evolution of antifungal peptaibiotics.</title>
        <authorList>
            <person name="Quandt C.A."/>
            <person name="Bushley K.E."/>
            <person name="Spatafora J.W."/>
        </authorList>
    </citation>
    <scope>NUCLEOTIDE SEQUENCE [LARGE SCALE GENOMIC DNA]</scope>
    <source>
        <strain evidence="1 2">CBS 100239</strain>
    </source>
</reference>
<dbReference type="AlphaFoldDB" id="A0A0L0N1Z4"/>
<gene>
    <name evidence="1" type="ORF">TOPH_07289</name>
</gene>
<feature type="non-terminal residue" evidence="1">
    <location>
        <position position="139"/>
    </location>
</feature>
<dbReference type="OrthoDB" id="4959733at2759"/>
<evidence type="ECO:0000313" key="1">
    <source>
        <dbReference type="EMBL" id="KND88014.1"/>
    </source>
</evidence>
<keyword evidence="2" id="KW-1185">Reference proteome</keyword>
<evidence type="ECO:0000313" key="2">
    <source>
        <dbReference type="Proteomes" id="UP000036947"/>
    </source>
</evidence>
<dbReference type="Proteomes" id="UP000036947">
    <property type="component" value="Unassembled WGS sequence"/>
</dbReference>
<dbReference type="SUPFAM" id="SSF56112">
    <property type="entry name" value="Protein kinase-like (PK-like)"/>
    <property type="match status" value="1"/>
</dbReference>
<sequence length="139" mass="15981">MVTNEELNERCEPGCLGVLTDKKYFHVGNLFIKRTLRRHEWQSTEDILLVPPTTHPQRWKNDAAIVQYLREKTNIPLPRLLGTWEDDGAFHFCTEWVDGVSMAELSQEGQEVVKQEVEQHVATLRSLRSDTPGVPGEQL</sequence>
<organism evidence="1 2">
    <name type="scientific">Tolypocladium ophioglossoides (strain CBS 100239)</name>
    <name type="common">Snaketongue truffleclub</name>
    <name type="synonym">Elaphocordyceps ophioglossoides</name>
    <dbReference type="NCBI Taxonomy" id="1163406"/>
    <lineage>
        <taxon>Eukaryota</taxon>
        <taxon>Fungi</taxon>
        <taxon>Dikarya</taxon>
        <taxon>Ascomycota</taxon>
        <taxon>Pezizomycotina</taxon>
        <taxon>Sordariomycetes</taxon>
        <taxon>Hypocreomycetidae</taxon>
        <taxon>Hypocreales</taxon>
        <taxon>Ophiocordycipitaceae</taxon>
        <taxon>Tolypocladium</taxon>
    </lineage>
</organism>
<comment type="caution">
    <text evidence="1">The sequence shown here is derived from an EMBL/GenBank/DDBJ whole genome shotgun (WGS) entry which is preliminary data.</text>
</comment>
<dbReference type="EMBL" id="LFRF01000029">
    <property type="protein sequence ID" value="KND88014.1"/>
    <property type="molecule type" value="Genomic_DNA"/>
</dbReference>
<accession>A0A0L0N1Z4</accession>
<dbReference type="STRING" id="1163406.A0A0L0N1Z4"/>
<evidence type="ECO:0008006" key="3">
    <source>
        <dbReference type="Google" id="ProtNLM"/>
    </source>
</evidence>
<name>A0A0L0N1Z4_TOLOC</name>